<gene>
    <name evidence="2" type="ORF">UFOPK3674_00680</name>
</gene>
<dbReference type="AlphaFoldDB" id="A0A6J7HYE5"/>
<evidence type="ECO:0000313" key="2">
    <source>
        <dbReference type="EMBL" id="CAB4923285.1"/>
    </source>
</evidence>
<dbReference type="PANTHER" id="PTHR23131:SF4">
    <property type="entry name" value="METALLO-BETA-LACTAMASE SUPERFAMILY POTEIN"/>
    <property type="match status" value="1"/>
</dbReference>
<protein>
    <submittedName>
        <fullName evidence="2">Unannotated protein</fullName>
    </submittedName>
</protein>
<dbReference type="Pfam" id="PF00753">
    <property type="entry name" value="Lactamase_B"/>
    <property type="match status" value="1"/>
</dbReference>
<dbReference type="SMART" id="SM00849">
    <property type="entry name" value="Lactamase_B"/>
    <property type="match status" value="1"/>
</dbReference>
<name>A0A6J7HYE5_9ZZZZ</name>
<dbReference type="Gene3D" id="3.60.15.10">
    <property type="entry name" value="Ribonuclease Z/Hydroxyacylglutathione hydrolase-like"/>
    <property type="match status" value="1"/>
</dbReference>
<proteinExistence type="predicted"/>
<dbReference type="InterPro" id="IPR050662">
    <property type="entry name" value="Sec-metab_biosynth-thioest"/>
</dbReference>
<reference evidence="2" key="1">
    <citation type="submission" date="2020-05" db="EMBL/GenBank/DDBJ databases">
        <authorList>
            <person name="Chiriac C."/>
            <person name="Salcher M."/>
            <person name="Ghai R."/>
            <person name="Kavagutti S V."/>
        </authorList>
    </citation>
    <scope>NUCLEOTIDE SEQUENCE</scope>
</reference>
<sequence>MAGAPTPTLWDPTSAEAQQAEREGVIAIPVPTPFAVGPINCYLLEDDPLTLVDSGPNSGPALDTIERALAARGHRIEDLELLVITHQHIDHLGLIRILAERSGADVAAIDVLAPWLARFSRLQEADDAFSEAIMARNGIPEHTRLALLAVSAAYRGWGAPATVTRPLRDGERLELRDRSFDVHLRPGHSPSDTVFHDRERGMLIGGDHLLAHISSNPLIARPLADPVQDAATARDMVRPQSLRIYLDSLAATRAMTGVDLILPGHGPAITDYVPLIDERTEHHERRARRIHRLIADRPRTAFEIAQEIWGKVAITQAYLTLSEVLGHVDLLLNDGLVREEPDGDGVVRFESLSPPPARAGA</sequence>
<dbReference type="EMBL" id="CAFBMX010000003">
    <property type="protein sequence ID" value="CAB4923285.1"/>
    <property type="molecule type" value="Genomic_DNA"/>
</dbReference>
<dbReference type="InterPro" id="IPR001279">
    <property type="entry name" value="Metallo-B-lactamas"/>
</dbReference>
<feature type="domain" description="Metallo-beta-lactamase" evidence="1">
    <location>
        <begin position="38"/>
        <end position="265"/>
    </location>
</feature>
<dbReference type="InterPro" id="IPR036866">
    <property type="entry name" value="RibonucZ/Hydroxyglut_hydro"/>
</dbReference>
<dbReference type="PANTHER" id="PTHR23131">
    <property type="entry name" value="ENDORIBONUCLEASE LACTB2"/>
    <property type="match status" value="1"/>
</dbReference>
<organism evidence="2">
    <name type="scientific">freshwater metagenome</name>
    <dbReference type="NCBI Taxonomy" id="449393"/>
    <lineage>
        <taxon>unclassified sequences</taxon>
        <taxon>metagenomes</taxon>
        <taxon>ecological metagenomes</taxon>
    </lineage>
</organism>
<dbReference type="SUPFAM" id="SSF56281">
    <property type="entry name" value="Metallo-hydrolase/oxidoreductase"/>
    <property type="match status" value="1"/>
</dbReference>
<evidence type="ECO:0000259" key="1">
    <source>
        <dbReference type="SMART" id="SM00849"/>
    </source>
</evidence>
<accession>A0A6J7HYE5</accession>